<dbReference type="GO" id="GO:0005739">
    <property type="term" value="C:mitochondrion"/>
    <property type="evidence" value="ECO:0007669"/>
    <property type="project" value="TreeGrafter"/>
</dbReference>
<dbReference type="SUPFAM" id="SSF55681">
    <property type="entry name" value="Class II aaRS and biotin synthetases"/>
    <property type="match status" value="1"/>
</dbReference>
<dbReference type="InterPro" id="IPR045864">
    <property type="entry name" value="aa-tRNA-synth_II/BPL/LPL"/>
</dbReference>
<evidence type="ECO:0000256" key="1">
    <source>
        <dbReference type="ARBA" id="ARBA00005085"/>
    </source>
</evidence>
<dbReference type="AlphaFoldDB" id="A0A8D8SGG6"/>
<dbReference type="GO" id="GO:0017118">
    <property type="term" value="F:lipoyltransferase activity"/>
    <property type="evidence" value="ECO:0007669"/>
    <property type="project" value="TreeGrafter"/>
</dbReference>
<accession>A0A8D8SGG6</accession>
<dbReference type="Gene3D" id="3.30.930.10">
    <property type="entry name" value="Bira Bifunctional Protein, Domain 2"/>
    <property type="match status" value="1"/>
</dbReference>
<comment type="similarity">
    <text evidence="2">Belongs to the LplA family.</text>
</comment>
<evidence type="ECO:0000259" key="3">
    <source>
        <dbReference type="PROSITE" id="PS51733"/>
    </source>
</evidence>
<evidence type="ECO:0000256" key="2">
    <source>
        <dbReference type="ARBA" id="ARBA00008242"/>
    </source>
</evidence>
<dbReference type="EMBL" id="HBUF01220647">
    <property type="protein sequence ID" value="CAG6669280.1"/>
    <property type="molecule type" value="Transcribed_RNA"/>
</dbReference>
<dbReference type="Pfam" id="PF21948">
    <property type="entry name" value="LplA-B_cat"/>
    <property type="match status" value="1"/>
</dbReference>
<dbReference type="InterPro" id="IPR004562">
    <property type="entry name" value="LipoylTrfase_LipoateP_Ligase"/>
</dbReference>
<dbReference type="FunFam" id="3.30.930.10:FF:000045">
    <property type="entry name" value="lipoyltransferase 1, mitochondrial"/>
    <property type="match status" value="1"/>
</dbReference>
<dbReference type="EMBL" id="HBUF01220643">
    <property type="protein sequence ID" value="CAG6669264.1"/>
    <property type="molecule type" value="Transcribed_RNA"/>
</dbReference>
<sequence length="415" mass="46813">MASCLIKSALVKIPQTLLNMQFKVVSSSGVASQVVSSNGVASRYYSSKPRPPVHMDETKVQKSVFISQSSNIFTNLALEDWLYKNFDFTNHHVMLLWRNNPCVVIGRHQNPWQETNLGVLYDEGIEIARRNSGGGTVYHDLGNLNVTFFTPRERYNRRNNLEIISRTLEREFNIQTEINTREDIVYDGKYKISGTAAKLGRPNSYHHCTLLVDVNKSMLHQSLHQHTQKGIISNATASTPAPTLNLQEISPDVTMDRLIKSIGYEYLRTKAISMEDGEEGQISKQRGFQTINPTDDWFPGLAKIQAEYQGWDWRYGSTPKFTISQSFDIPDEHSAGCTGQLVISLEIVKGLIESVCFKIPPQLVNDEHFLQDAELLCSVQGRKFTESALDDLKETLTSRGQTYLGTSLDRVVTTV</sequence>
<organism evidence="4">
    <name type="scientific">Cacopsylla melanoneura</name>
    <dbReference type="NCBI Taxonomy" id="428564"/>
    <lineage>
        <taxon>Eukaryota</taxon>
        <taxon>Metazoa</taxon>
        <taxon>Ecdysozoa</taxon>
        <taxon>Arthropoda</taxon>
        <taxon>Hexapoda</taxon>
        <taxon>Insecta</taxon>
        <taxon>Pterygota</taxon>
        <taxon>Neoptera</taxon>
        <taxon>Paraneoptera</taxon>
        <taxon>Hemiptera</taxon>
        <taxon>Sternorrhyncha</taxon>
        <taxon>Psylloidea</taxon>
        <taxon>Psyllidae</taxon>
        <taxon>Psyllinae</taxon>
        <taxon>Cacopsylla</taxon>
    </lineage>
</organism>
<reference evidence="4" key="1">
    <citation type="submission" date="2021-05" db="EMBL/GenBank/DDBJ databases">
        <authorList>
            <person name="Alioto T."/>
            <person name="Alioto T."/>
            <person name="Gomez Garrido J."/>
        </authorList>
    </citation>
    <scope>NUCLEOTIDE SEQUENCE</scope>
</reference>
<feature type="domain" description="BPL/LPL catalytic" evidence="3">
    <location>
        <begin position="88"/>
        <end position="274"/>
    </location>
</feature>
<dbReference type="PROSITE" id="PS51733">
    <property type="entry name" value="BPL_LPL_CATALYTIC"/>
    <property type="match status" value="1"/>
</dbReference>
<dbReference type="CDD" id="cd16443">
    <property type="entry name" value="LplA"/>
    <property type="match status" value="1"/>
</dbReference>
<dbReference type="PANTHER" id="PTHR12561">
    <property type="entry name" value="LIPOATE-PROTEIN LIGASE"/>
    <property type="match status" value="1"/>
</dbReference>
<protein>
    <submittedName>
        <fullName evidence="4">Lipoyltransferase 1, mitochondrial</fullName>
    </submittedName>
</protein>
<evidence type="ECO:0000313" key="4">
    <source>
        <dbReference type="EMBL" id="CAG6669276.1"/>
    </source>
</evidence>
<dbReference type="InterPro" id="IPR004143">
    <property type="entry name" value="BPL_LPL_catalytic"/>
</dbReference>
<comment type="pathway">
    <text evidence="1">Protein modification; protein lipoylation via exogenous pathway; protein N(6)-(lipoyl)lysine from lipoate: step 2/2.</text>
</comment>
<dbReference type="EMBL" id="HBUF01220646">
    <property type="protein sequence ID" value="CAG6669276.1"/>
    <property type="molecule type" value="Transcribed_RNA"/>
</dbReference>
<dbReference type="GO" id="GO:0009249">
    <property type="term" value="P:protein lipoylation"/>
    <property type="evidence" value="ECO:0007669"/>
    <property type="project" value="InterPro"/>
</dbReference>
<dbReference type="UniPathway" id="UPA00537">
    <property type="reaction ID" value="UER00595"/>
</dbReference>
<keyword evidence="4" id="KW-0808">Transferase</keyword>
<dbReference type="PANTHER" id="PTHR12561:SF3">
    <property type="entry name" value="LIPOYLTRANSFERASE 1, MITOCHONDRIAL"/>
    <property type="match status" value="1"/>
</dbReference>
<proteinExistence type="inferred from homology"/>
<dbReference type="Gene3D" id="3.30.390.50">
    <property type="entry name" value="CO dehydrogenase flavoprotein, C-terminal domain"/>
    <property type="match status" value="1"/>
</dbReference>
<name>A0A8D8SGG6_9HEMI</name>